<protein>
    <submittedName>
        <fullName evidence="1">Uncharacterized protein</fullName>
    </submittedName>
</protein>
<proteinExistence type="predicted"/>
<accession>A0A8X6VBV8</accession>
<sequence length="75" mass="8177">MLEVDFQIPEVAAVAEWYGHRIVICLVTSSSPMPLKTCRVEQGCTLNLSRAEMSSRWCGVIVRRGGASSGVVHVT</sequence>
<dbReference type="AlphaFoldDB" id="A0A8X6VBV8"/>
<reference evidence="1" key="1">
    <citation type="submission" date="2020-08" db="EMBL/GenBank/DDBJ databases">
        <title>Multicomponent nature underlies the extraordinary mechanical properties of spider dragline silk.</title>
        <authorList>
            <person name="Kono N."/>
            <person name="Nakamura H."/>
            <person name="Mori M."/>
            <person name="Yoshida Y."/>
            <person name="Ohtoshi R."/>
            <person name="Malay A.D."/>
            <person name="Moran D.A.P."/>
            <person name="Tomita M."/>
            <person name="Numata K."/>
            <person name="Arakawa K."/>
        </authorList>
    </citation>
    <scope>NUCLEOTIDE SEQUENCE</scope>
</reference>
<name>A0A8X6VBV8_TRICX</name>
<evidence type="ECO:0000313" key="2">
    <source>
        <dbReference type="Proteomes" id="UP000887159"/>
    </source>
</evidence>
<keyword evidence="2" id="KW-1185">Reference proteome</keyword>
<dbReference type="Proteomes" id="UP000887159">
    <property type="component" value="Unassembled WGS sequence"/>
</dbReference>
<evidence type="ECO:0000313" key="1">
    <source>
        <dbReference type="EMBL" id="GFY00455.1"/>
    </source>
</evidence>
<organism evidence="1 2">
    <name type="scientific">Trichonephila clavipes</name>
    <name type="common">Golden silk orbweaver</name>
    <name type="synonym">Nephila clavipes</name>
    <dbReference type="NCBI Taxonomy" id="2585209"/>
    <lineage>
        <taxon>Eukaryota</taxon>
        <taxon>Metazoa</taxon>
        <taxon>Ecdysozoa</taxon>
        <taxon>Arthropoda</taxon>
        <taxon>Chelicerata</taxon>
        <taxon>Arachnida</taxon>
        <taxon>Araneae</taxon>
        <taxon>Araneomorphae</taxon>
        <taxon>Entelegynae</taxon>
        <taxon>Araneoidea</taxon>
        <taxon>Nephilidae</taxon>
        <taxon>Trichonephila</taxon>
    </lineage>
</organism>
<dbReference type="EMBL" id="BMAU01021220">
    <property type="protein sequence ID" value="GFY00455.1"/>
    <property type="molecule type" value="Genomic_DNA"/>
</dbReference>
<comment type="caution">
    <text evidence="1">The sequence shown here is derived from an EMBL/GenBank/DDBJ whole genome shotgun (WGS) entry which is preliminary data.</text>
</comment>
<gene>
    <name evidence="1" type="primary">NCL1_24212</name>
    <name evidence="1" type="ORF">TNCV_1664941</name>
</gene>